<protein>
    <recommendedName>
        <fullName evidence="2">MATH domain-containing protein</fullName>
    </recommendedName>
</protein>
<feature type="compositionally biased region" description="Acidic residues" evidence="1">
    <location>
        <begin position="426"/>
        <end position="449"/>
    </location>
</feature>
<dbReference type="InterPro" id="IPR008974">
    <property type="entry name" value="TRAF-like"/>
</dbReference>
<dbReference type="Proteomes" id="UP000636709">
    <property type="component" value="Unassembled WGS sequence"/>
</dbReference>
<gene>
    <name evidence="3" type="ORF">HU200_004506</name>
</gene>
<proteinExistence type="predicted"/>
<dbReference type="InterPro" id="IPR002083">
    <property type="entry name" value="MATH/TRAF_dom"/>
</dbReference>
<dbReference type="SUPFAM" id="SSF49599">
    <property type="entry name" value="TRAF domain-like"/>
    <property type="match status" value="1"/>
</dbReference>
<evidence type="ECO:0000259" key="2">
    <source>
        <dbReference type="PROSITE" id="PS50144"/>
    </source>
</evidence>
<feature type="region of interest" description="Disordered" evidence="1">
    <location>
        <begin position="191"/>
        <end position="220"/>
    </location>
</feature>
<sequence length="449" mass="48357">MASYSNAAATASVIDGSSSTVTTEVVTGWHVLNINRYSQTKGHHGVGKSFKSSTFTVGGHRWHIDYYADGYDVDDSDCICFDLVLENPSPSDDAAVKAGFVLALLDGSGEPVPEYTRILDIGTFSEAVPSWGFERFIEREELENSPYLAGDSFSVRCDVTVYKEINGAETAAGGVELVGTAAAEENVVVAPGAQRSGQGDDGSGGRGRYKLGPRRKDGEGARCSGVWEAKRASFFLAHPASSGPVSPGPSRERARGPACSPSLFSRCQVGPACHPLPRAVDEKDLTSSPCAARLRRAFPLRKPRFPAFISTAPTPLVFQPKAVASAATIAAPFRSRRRRFELVVKVRPLIPLSLALSRPRRVAAMAEPPLRRFCSTPAKRRRAPPSPAASAAAVEPSDLEPLDRDPTAEIEPDSSQTEPQNGPFEGDQDQVYEEEPPQYFEEGNDLDEF</sequence>
<reference evidence="3" key="1">
    <citation type="submission" date="2020-07" db="EMBL/GenBank/DDBJ databases">
        <title>Genome sequence and genetic diversity analysis of an under-domesticated orphan crop, white fonio (Digitaria exilis).</title>
        <authorList>
            <person name="Bennetzen J.L."/>
            <person name="Chen S."/>
            <person name="Ma X."/>
            <person name="Wang X."/>
            <person name="Yssel A.E.J."/>
            <person name="Chaluvadi S.R."/>
            <person name="Johnson M."/>
            <person name="Gangashetty P."/>
            <person name="Hamidou F."/>
            <person name="Sanogo M.D."/>
            <person name="Zwaenepoel A."/>
            <person name="Wallace J."/>
            <person name="Van De Peer Y."/>
            <person name="Van Deynze A."/>
        </authorList>
    </citation>
    <scope>NUCLEOTIDE SEQUENCE</scope>
    <source>
        <tissue evidence="3">Leaves</tissue>
    </source>
</reference>
<evidence type="ECO:0000313" key="3">
    <source>
        <dbReference type="EMBL" id="KAF8775535.1"/>
    </source>
</evidence>
<dbReference type="AlphaFoldDB" id="A0A835KXC6"/>
<dbReference type="PROSITE" id="PS50144">
    <property type="entry name" value="MATH"/>
    <property type="match status" value="1"/>
</dbReference>
<dbReference type="PANTHER" id="PTHR26379">
    <property type="entry name" value="BTB/POZ AND MATH DOMAIN-CONTAINING PROTEIN 1"/>
    <property type="match status" value="1"/>
</dbReference>
<dbReference type="Pfam" id="PF22486">
    <property type="entry name" value="MATH_2"/>
    <property type="match status" value="1"/>
</dbReference>
<dbReference type="InterPro" id="IPR045005">
    <property type="entry name" value="BPM1-6"/>
</dbReference>
<dbReference type="PANTHER" id="PTHR26379:SF450">
    <property type="entry name" value="MATH DOMAIN-CONTAINING PROTEIN"/>
    <property type="match status" value="1"/>
</dbReference>
<dbReference type="OrthoDB" id="595201at2759"/>
<keyword evidence="4" id="KW-1185">Reference proteome</keyword>
<dbReference type="GO" id="GO:0016567">
    <property type="term" value="P:protein ubiquitination"/>
    <property type="evidence" value="ECO:0007669"/>
    <property type="project" value="InterPro"/>
</dbReference>
<comment type="caution">
    <text evidence="3">The sequence shown here is derived from an EMBL/GenBank/DDBJ whole genome shotgun (WGS) entry which is preliminary data.</text>
</comment>
<dbReference type="EMBL" id="JACEFO010000315">
    <property type="protein sequence ID" value="KAF8775535.1"/>
    <property type="molecule type" value="Genomic_DNA"/>
</dbReference>
<dbReference type="Gene3D" id="2.60.210.10">
    <property type="entry name" value="Apoptosis, Tumor Necrosis Factor Receptor Associated Protein 2, Chain A"/>
    <property type="match status" value="1"/>
</dbReference>
<dbReference type="CDD" id="cd00121">
    <property type="entry name" value="MATH"/>
    <property type="match status" value="1"/>
</dbReference>
<feature type="domain" description="MATH" evidence="2">
    <location>
        <begin position="27"/>
        <end position="159"/>
    </location>
</feature>
<accession>A0A835KXC6</accession>
<organism evidence="3 4">
    <name type="scientific">Digitaria exilis</name>
    <dbReference type="NCBI Taxonomy" id="1010633"/>
    <lineage>
        <taxon>Eukaryota</taxon>
        <taxon>Viridiplantae</taxon>
        <taxon>Streptophyta</taxon>
        <taxon>Embryophyta</taxon>
        <taxon>Tracheophyta</taxon>
        <taxon>Spermatophyta</taxon>
        <taxon>Magnoliopsida</taxon>
        <taxon>Liliopsida</taxon>
        <taxon>Poales</taxon>
        <taxon>Poaceae</taxon>
        <taxon>PACMAD clade</taxon>
        <taxon>Panicoideae</taxon>
        <taxon>Panicodae</taxon>
        <taxon>Paniceae</taxon>
        <taxon>Anthephorinae</taxon>
        <taxon>Digitaria</taxon>
    </lineage>
</organism>
<evidence type="ECO:0000256" key="1">
    <source>
        <dbReference type="SAM" id="MobiDB-lite"/>
    </source>
</evidence>
<feature type="region of interest" description="Disordered" evidence="1">
    <location>
        <begin position="375"/>
        <end position="449"/>
    </location>
</feature>
<evidence type="ECO:0000313" key="4">
    <source>
        <dbReference type="Proteomes" id="UP000636709"/>
    </source>
</evidence>
<name>A0A835KXC6_9POAL</name>